<proteinExistence type="predicted"/>
<dbReference type="PANTHER" id="PTHR31672">
    <property type="entry name" value="BNACNNG10540D PROTEIN"/>
    <property type="match status" value="1"/>
</dbReference>
<dbReference type="NCBIfam" id="TIGR01640">
    <property type="entry name" value="F_box_assoc_1"/>
    <property type="match status" value="1"/>
</dbReference>
<dbReference type="InterPro" id="IPR017451">
    <property type="entry name" value="F-box-assoc_interact_dom"/>
</dbReference>
<name>A0AAD9WYB1_9ROSI</name>
<gene>
    <name evidence="2" type="ORF">Ddye_022268</name>
</gene>
<dbReference type="AlphaFoldDB" id="A0AAD9WYB1"/>
<comment type="caution">
    <text evidence="2">The sequence shown here is derived from an EMBL/GenBank/DDBJ whole genome shotgun (WGS) entry which is preliminary data.</text>
</comment>
<evidence type="ECO:0000313" key="2">
    <source>
        <dbReference type="EMBL" id="KAK2647073.1"/>
    </source>
</evidence>
<dbReference type="PANTHER" id="PTHR31672:SF13">
    <property type="entry name" value="F-BOX PROTEIN CPR30-LIKE"/>
    <property type="match status" value="1"/>
</dbReference>
<evidence type="ECO:0000313" key="3">
    <source>
        <dbReference type="Proteomes" id="UP001280121"/>
    </source>
</evidence>
<reference evidence="2" key="1">
    <citation type="journal article" date="2023" name="Plant J.">
        <title>Genome sequences and population genomics provide insights into the demographic history, inbreeding, and mutation load of two 'living fossil' tree species of Dipteronia.</title>
        <authorList>
            <person name="Feng Y."/>
            <person name="Comes H.P."/>
            <person name="Chen J."/>
            <person name="Zhu S."/>
            <person name="Lu R."/>
            <person name="Zhang X."/>
            <person name="Li P."/>
            <person name="Qiu J."/>
            <person name="Olsen K.M."/>
            <person name="Qiu Y."/>
        </authorList>
    </citation>
    <scope>NUCLEOTIDE SEQUENCE</scope>
    <source>
        <strain evidence="2">KIB01</strain>
    </source>
</reference>
<organism evidence="2 3">
    <name type="scientific">Dipteronia dyeriana</name>
    <dbReference type="NCBI Taxonomy" id="168575"/>
    <lineage>
        <taxon>Eukaryota</taxon>
        <taxon>Viridiplantae</taxon>
        <taxon>Streptophyta</taxon>
        <taxon>Embryophyta</taxon>
        <taxon>Tracheophyta</taxon>
        <taxon>Spermatophyta</taxon>
        <taxon>Magnoliopsida</taxon>
        <taxon>eudicotyledons</taxon>
        <taxon>Gunneridae</taxon>
        <taxon>Pentapetalae</taxon>
        <taxon>rosids</taxon>
        <taxon>malvids</taxon>
        <taxon>Sapindales</taxon>
        <taxon>Sapindaceae</taxon>
        <taxon>Hippocastanoideae</taxon>
        <taxon>Acereae</taxon>
        <taxon>Dipteronia</taxon>
    </lineage>
</organism>
<protein>
    <recommendedName>
        <fullName evidence="1">F-box associated beta-propeller type 1 domain-containing protein</fullName>
    </recommendedName>
</protein>
<dbReference type="InterPro" id="IPR050796">
    <property type="entry name" value="SCF_F-box_component"/>
</dbReference>
<dbReference type="InterPro" id="IPR006527">
    <property type="entry name" value="F-box-assoc_dom_typ1"/>
</dbReference>
<keyword evidence="3" id="KW-1185">Reference proteome</keyword>
<accession>A0AAD9WYB1</accession>
<dbReference type="EMBL" id="JANJYI010000006">
    <property type="protein sequence ID" value="KAK2647073.1"/>
    <property type="molecule type" value="Genomic_DNA"/>
</dbReference>
<feature type="domain" description="F-box associated beta-propeller type 1" evidence="1">
    <location>
        <begin position="98"/>
        <end position="293"/>
    </location>
</feature>
<evidence type="ECO:0000259" key="1">
    <source>
        <dbReference type="Pfam" id="PF07734"/>
    </source>
</evidence>
<dbReference type="Proteomes" id="UP001280121">
    <property type="component" value="Unassembled WGS sequence"/>
</dbReference>
<sequence length="353" mass="40443">MEVILSPNICRSGNGDHVLQKFPGKINHQNHYQGILLSESSSTIWSVVYAEEEEEEDEDEDKKCVGDITTTTALHLTELDFPMKVKCGLGAGCRLSNSCNGLVCVVVFWDSVVLWIPSTQDYRRIPTRTSRVLSDANHNDIFGLGYDSITDDYKIVRFPGIHCYCEHSPRNWIQVFSLKNNSWRTIQDGSRNISNDFPYLVLQHSTAITVNGRPHWEEAFHILYFDASQDCLGEMPWPETGNNKSVRESLQEFRGCLGVLMSTEGWTLHELWVMKEYGVKESWTRFLRIPSMPVPGSPNNFLSLEPICFTKDGKVLLKLEDHGFYLYNPKSGTYKIFNIPQEITNFFREIPLN</sequence>
<dbReference type="Pfam" id="PF07734">
    <property type="entry name" value="FBA_1"/>
    <property type="match status" value="1"/>
</dbReference>